<dbReference type="EMBL" id="FCNP01000049">
    <property type="protein sequence ID" value="CVI63652.1"/>
    <property type="molecule type" value="Genomic_DNA"/>
</dbReference>
<organism evidence="7 8">
    <name type="scientific">Agrobacterium deltaense NCPPB 1641</name>
    <dbReference type="NCBI Taxonomy" id="1183425"/>
    <lineage>
        <taxon>Bacteria</taxon>
        <taxon>Pseudomonadati</taxon>
        <taxon>Pseudomonadota</taxon>
        <taxon>Alphaproteobacteria</taxon>
        <taxon>Hyphomicrobiales</taxon>
        <taxon>Rhizobiaceae</taxon>
        <taxon>Rhizobium/Agrobacterium group</taxon>
        <taxon>Agrobacterium</taxon>
    </lineage>
</organism>
<dbReference type="Pfam" id="PF01810">
    <property type="entry name" value="LysE"/>
    <property type="match status" value="1"/>
</dbReference>
<evidence type="ECO:0000256" key="1">
    <source>
        <dbReference type="ARBA" id="ARBA00004651"/>
    </source>
</evidence>
<evidence type="ECO:0000256" key="2">
    <source>
        <dbReference type="ARBA" id="ARBA00022475"/>
    </source>
</evidence>
<dbReference type="PANTHER" id="PTHR30086:SF20">
    <property type="entry name" value="ARGININE EXPORTER PROTEIN ARGO-RELATED"/>
    <property type="match status" value="1"/>
</dbReference>
<proteinExistence type="predicted"/>
<name>A0A1S7UA20_9HYPH</name>
<dbReference type="InterPro" id="IPR001123">
    <property type="entry name" value="LeuE-type"/>
</dbReference>
<reference evidence="7" key="1">
    <citation type="submission" date="2016-01" db="EMBL/GenBank/DDBJ databases">
        <authorList>
            <person name="Regsiter A."/>
            <person name="william w."/>
        </authorList>
    </citation>
    <scope>NUCLEOTIDE SEQUENCE</scope>
    <source>
        <strain evidence="7">NCPPB 1641</strain>
    </source>
</reference>
<evidence type="ECO:0000313" key="7">
    <source>
        <dbReference type="EMBL" id="CVI63652.1"/>
    </source>
</evidence>
<keyword evidence="4 6" id="KW-1133">Transmembrane helix</keyword>
<keyword evidence="2" id="KW-1003">Cell membrane</keyword>
<dbReference type="Proteomes" id="UP000192140">
    <property type="component" value="Unassembled WGS sequence"/>
</dbReference>
<comment type="caution">
    <text evidence="7">The sequence shown here is derived from an EMBL/GenBank/DDBJ whole genome shotgun (WGS) entry which is preliminary data.</text>
</comment>
<evidence type="ECO:0000256" key="3">
    <source>
        <dbReference type="ARBA" id="ARBA00022692"/>
    </source>
</evidence>
<keyword evidence="3 6" id="KW-0812">Transmembrane</keyword>
<feature type="transmembrane region" description="Helical" evidence="6">
    <location>
        <begin position="72"/>
        <end position="92"/>
    </location>
</feature>
<keyword evidence="8" id="KW-1185">Reference proteome</keyword>
<feature type="transmembrane region" description="Helical" evidence="6">
    <location>
        <begin position="42"/>
        <end position="66"/>
    </location>
</feature>
<dbReference type="RefSeq" id="WP_080855235.1">
    <property type="nucleotide sequence ID" value="NZ_LT009777.1"/>
</dbReference>
<comment type="subcellular location">
    <subcellularLocation>
        <location evidence="1">Cell membrane</location>
        <topology evidence="1">Multi-pass membrane protein</topology>
    </subcellularLocation>
</comment>
<dbReference type="PANTHER" id="PTHR30086">
    <property type="entry name" value="ARGININE EXPORTER PROTEIN ARGO"/>
    <property type="match status" value="1"/>
</dbReference>
<feature type="transmembrane region" description="Helical" evidence="6">
    <location>
        <begin position="184"/>
        <end position="205"/>
    </location>
</feature>
<keyword evidence="5 6" id="KW-0472">Membrane</keyword>
<protein>
    <submittedName>
        <fullName evidence="7">Threonine efflux protein</fullName>
    </submittedName>
</protein>
<dbReference type="GO" id="GO:0015171">
    <property type="term" value="F:amino acid transmembrane transporter activity"/>
    <property type="evidence" value="ECO:0007669"/>
    <property type="project" value="TreeGrafter"/>
</dbReference>
<gene>
    <name evidence="7" type="ORF">AGR7A_pAt20317</name>
</gene>
<sequence length="211" mass="22381">MTYTDNLWVYFTLLLGIMLVPGLDMLFVLASSLTGGKQVGMSAMSGIVAGGVVHSLYGAIGVGLLANLIPALFTPLLVFGAIYMVWIGLSLIRSSIVIKGDEVSVSASAWQAFRRGMVTSLSNPKAYLFLTAVYPQFMKPAYGPVWIQGIIMGLMAAGTQIAVYGSVVLTAATSRDWLISSPKVTIVIGRSAGLLLVVVASFTLWKGLQGR</sequence>
<evidence type="ECO:0000256" key="4">
    <source>
        <dbReference type="ARBA" id="ARBA00022989"/>
    </source>
</evidence>
<evidence type="ECO:0000256" key="6">
    <source>
        <dbReference type="SAM" id="Phobius"/>
    </source>
</evidence>
<dbReference type="AlphaFoldDB" id="A0A1S7UA20"/>
<evidence type="ECO:0000256" key="5">
    <source>
        <dbReference type="ARBA" id="ARBA00023136"/>
    </source>
</evidence>
<accession>A0A1S7UA20</accession>
<feature type="transmembrane region" description="Helical" evidence="6">
    <location>
        <begin position="145"/>
        <end position="172"/>
    </location>
</feature>
<dbReference type="GO" id="GO:0005886">
    <property type="term" value="C:plasma membrane"/>
    <property type="evidence" value="ECO:0007669"/>
    <property type="project" value="UniProtKB-SubCell"/>
</dbReference>
<evidence type="ECO:0000313" key="8">
    <source>
        <dbReference type="Proteomes" id="UP000192140"/>
    </source>
</evidence>
<feature type="transmembrane region" description="Helical" evidence="6">
    <location>
        <begin position="6"/>
        <end position="30"/>
    </location>
</feature>